<accession>A0A8J5YFE7</accession>
<sequence length="128" mass="14480">MASSLLPSSFTIVSPSFKHHNNRHQPFQVRAQSCRDGGGRSSNGVDANLRVLKERIEVVKMKEKLERCCRYEYGWNYAKGYNYNKVKRNGEISELFELLGLVGASIGSTCFTGTLFLCLFSIFVHLHS</sequence>
<keyword evidence="3" id="KW-1185">Reference proteome</keyword>
<keyword evidence="1" id="KW-0812">Transmembrane</keyword>
<feature type="transmembrane region" description="Helical" evidence="1">
    <location>
        <begin position="95"/>
        <end position="124"/>
    </location>
</feature>
<reference evidence="2 3" key="1">
    <citation type="journal article" date="2021" name="bioRxiv">
        <title>The Gossypium anomalum genome as a resource for cotton improvement and evolutionary analysis of hybrid incompatibility.</title>
        <authorList>
            <person name="Grover C.E."/>
            <person name="Yuan D."/>
            <person name="Arick M.A."/>
            <person name="Miller E.R."/>
            <person name="Hu G."/>
            <person name="Peterson D.G."/>
            <person name="Wendel J.F."/>
            <person name="Udall J.A."/>
        </authorList>
    </citation>
    <scope>NUCLEOTIDE SEQUENCE [LARGE SCALE GENOMIC DNA]</scope>
    <source>
        <strain evidence="2">JFW-Udall</strain>
        <tissue evidence="2">Leaf</tissue>
    </source>
</reference>
<dbReference type="EMBL" id="JAHUZN010000007">
    <property type="protein sequence ID" value="KAG8488268.1"/>
    <property type="molecule type" value="Genomic_DNA"/>
</dbReference>
<protein>
    <submittedName>
        <fullName evidence="2">Uncharacterized protein</fullName>
    </submittedName>
</protein>
<keyword evidence="1" id="KW-1133">Transmembrane helix</keyword>
<name>A0A8J5YFE7_9ROSI</name>
<keyword evidence="1" id="KW-0472">Membrane</keyword>
<dbReference type="AlphaFoldDB" id="A0A8J5YFE7"/>
<comment type="caution">
    <text evidence="2">The sequence shown here is derived from an EMBL/GenBank/DDBJ whole genome shotgun (WGS) entry which is preliminary data.</text>
</comment>
<dbReference type="PANTHER" id="PTHR38225">
    <property type="entry name" value="PROTEIN, PUTATIVE-RELATED"/>
    <property type="match status" value="1"/>
</dbReference>
<proteinExistence type="predicted"/>
<organism evidence="2 3">
    <name type="scientific">Gossypium anomalum</name>
    <dbReference type="NCBI Taxonomy" id="47600"/>
    <lineage>
        <taxon>Eukaryota</taxon>
        <taxon>Viridiplantae</taxon>
        <taxon>Streptophyta</taxon>
        <taxon>Embryophyta</taxon>
        <taxon>Tracheophyta</taxon>
        <taxon>Spermatophyta</taxon>
        <taxon>Magnoliopsida</taxon>
        <taxon>eudicotyledons</taxon>
        <taxon>Gunneridae</taxon>
        <taxon>Pentapetalae</taxon>
        <taxon>rosids</taxon>
        <taxon>malvids</taxon>
        <taxon>Malvales</taxon>
        <taxon>Malvaceae</taxon>
        <taxon>Malvoideae</taxon>
        <taxon>Gossypium</taxon>
    </lineage>
</organism>
<evidence type="ECO:0000256" key="1">
    <source>
        <dbReference type="SAM" id="Phobius"/>
    </source>
</evidence>
<evidence type="ECO:0000313" key="2">
    <source>
        <dbReference type="EMBL" id="KAG8488268.1"/>
    </source>
</evidence>
<dbReference type="Proteomes" id="UP000701853">
    <property type="component" value="Chromosome 7"/>
</dbReference>
<evidence type="ECO:0000313" key="3">
    <source>
        <dbReference type="Proteomes" id="UP000701853"/>
    </source>
</evidence>
<dbReference type="PANTHER" id="PTHR38225:SF4">
    <property type="entry name" value="PROTEIN, PUTATIVE-RELATED"/>
    <property type="match status" value="1"/>
</dbReference>
<dbReference type="OrthoDB" id="1667576at2759"/>
<gene>
    <name evidence="2" type="ORF">CXB51_018057</name>
</gene>